<dbReference type="PRINTS" id="PR00455">
    <property type="entry name" value="HTHTETR"/>
</dbReference>
<evidence type="ECO:0000256" key="2">
    <source>
        <dbReference type="ARBA" id="ARBA00023125"/>
    </source>
</evidence>
<keyword evidence="3" id="KW-0804">Transcription</keyword>
<keyword evidence="7" id="KW-1185">Reference proteome</keyword>
<keyword evidence="1" id="KW-0805">Transcription regulation</keyword>
<name>A0A495W8F8_9PSEU</name>
<accession>A0A495W8F8</accession>
<dbReference type="SUPFAM" id="SSF48498">
    <property type="entry name" value="Tetracyclin repressor-like, C-terminal domain"/>
    <property type="match status" value="1"/>
</dbReference>
<evidence type="ECO:0000256" key="4">
    <source>
        <dbReference type="PROSITE-ProRule" id="PRU00335"/>
    </source>
</evidence>
<proteinExistence type="predicted"/>
<evidence type="ECO:0000256" key="1">
    <source>
        <dbReference type="ARBA" id="ARBA00023015"/>
    </source>
</evidence>
<evidence type="ECO:0000313" key="7">
    <source>
        <dbReference type="Proteomes" id="UP000282084"/>
    </source>
</evidence>
<dbReference type="InterPro" id="IPR050109">
    <property type="entry name" value="HTH-type_TetR-like_transc_reg"/>
</dbReference>
<dbReference type="Gene3D" id="1.10.10.60">
    <property type="entry name" value="Homeodomain-like"/>
    <property type="match status" value="1"/>
</dbReference>
<organism evidence="6 7">
    <name type="scientific">Saccharothrix australiensis</name>
    <dbReference type="NCBI Taxonomy" id="2072"/>
    <lineage>
        <taxon>Bacteria</taxon>
        <taxon>Bacillati</taxon>
        <taxon>Actinomycetota</taxon>
        <taxon>Actinomycetes</taxon>
        <taxon>Pseudonocardiales</taxon>
        <taxon>Pseudonocardiaceae</taxon>
        <taxon>Saccharothrix</taxon>
    </lineage>
</organism>
<gene>
    <name evidence="6" type="ORF">C8E97_6110</name>
</gene>
<evidence type="ECO:0000256" key="3">
    <source>
        <dbReference type="ARBA" id="ARBA00023163"/>
    </source>
</evidence>
<dbReference type="Pfam" id="PF17932">
    <property type="entry name" value="TetR_C_24"/>
    <property type="match status" value="1"/>
</dbReference>
<dbReference type="PANTHER" id="PTHR30055">
    <property type="entry name" value="HTH-TYPE TRANSCRIPTIONAL REGULATOR RUTR"/>
    <property type="match status" value="1"/>
</dbReference>
<dbReference type="Proteomes" id="UP000282084">
    <property type="component" value="Unassembled WGS sequence"/>
</dbReference>
<dbReference type="AlphaFoldDB" id="A0A495W8F8"/>
<dbReference type="PROSITE" id="PS50977">
    <property type="entry name" value="HTH_TETR_2"/>
    <property type="match status" value="1"/>
</dbReference>
<feature type="DNA-binding region" description="H-T-H motif" evidence="4">
    <location>
        <begin position="31"/>
        <end position="50"/>
    </location>
</feature>
<feature type="domain" description="HTH tetR-type" evidence="5">
    <location>
        <begin position="8"/>
        <end position="68"/>
    </location>
</feature>
<dbReference type="GO" id="GO:0000976">
    <property type="term" value="F:transcription cis-regulatory region binding"/>
    <property type="evidence" value="ECO:0007669"/>
    <property type="project" value="TreeGrafter"/>
</dbReference>
<protein>
    <submittedName>
        <fullName evidence="6">TetR family transcriptional regulator</fullName>
    </submittedName>
</protein>
<sequence>MSAEGVKQTRREQILDAAAELFARHGFHGVGIDDIGAAVGISGPALYRHFRSKDAMLGEMLTSISERLLEGGQARVSASPDAAAALHALVRWHVDFALDDPALITVQMRNLANLTDPDRRRVRALQRRYVEVWVSTLQESVAVDEPTARAAAHAVFGLINSTPHSAHLDRDQMAALLTRMALASLTTAGVLVTAQPVTAQPATG</sequence>
<dbReference type="PANTHER" id="PTHR30055:SF237">
    <property type="entry name" value="TRANSCRIPTIONAL REPRESSOR MCE3R"/>
    <property type="match status" value="1"/>
</dbReference>
<dbReference type="Gene3D" id="1.10.357.10">
    <property type="entry name" value="Tetracycline Repressor, domain 2"/>
    <property type="match status" value="1"/>
</dbReference>
<reference evidence="6 7" key="1">
    <citation type="submission" date="2018-10" db="EMBL/GenBank/DDBJ databases">
        <title>Sequencing the genomes of 1000 actinobacteria strains.</title>
        <authorList>
            <person name="Klenk H.-P."/>
        </authorList>
    </citation>
    <scope>NUCLEOTIDE SEQUENCE [LARGE SCALE GENOMIC DNA]</scope>
    <source>
        <strain evidence="6 7">DSM 43800</strain>
    </source>
</reference>
<keyword evidence="2 4" id="KW-0238">DNA-binding</keyword>
<dbReference type="SUPFAM" id="SSF46689">
    <property type="entry name" value="Homeodomain-like"/>
    <property type="match status" value="1"/>
</dbReference>
<dbReference type="Pfam" id="PF00440">
    <property type="entry name" value="TetR_N"/>
    <property type="match status" value="1"/>
</dbReference>
<evidence type="ECO:0000259" key="5">
    <source>
        <dbReference type="PROSITE" id="PS50977"/>
    </source>
</evidence>
<dbReference type="GO" id="GO:0045892">
    <property type="term" value="P:negative regulation of DNA-templated transcription"/>
    <property type="evidence" value="ECO:0007669"/>
    <property type="project" value="UniProtKB-ARBA"/>
</dbReference>
<dbReference type="InterPro" id="IPR041490">
    <property type="entry name" value="KstR2_TetR_C"/>
</dbReference>
<comment type="caution">
    <text evidence="6">The sequence shown here is derived from an EMBL/GenBank/DDBJ whole genome shotgun (WGS) entry which is preliminary data.</text>
</comment>
<dbReference type="InterPro" id="IPR036271">
    <property type="entry name" value="Tet_transcr_reg_TetR-rel_C_sf"/>
</dbReference>
<dbReference type="GO" id="GO:0003700">
    <property type="term" value="F:DNA-binding transcription factor activity"/>
    <property type="evidence" value="ECO:0007669"/>
    <property type="project" value="TreeGrafter"/>
</dbReference>
<dbReference type="InterPro" id="IPR009057">
    <property type="entry name" value="Homeodomain-like_sf"/>
</dbReference>
<dbReference type="EMBL" id="RBXO01000001">
    <property type="protein sequence ID" value="RKT57390.1"/>
    <property type="molecule type" value="Genomic_DNA"/>
</dbReference>
<dbReference type="InterPro" id="IPR001647">
    <property type="entry name" value="HTH_TetR"/>
</dbReference>
<dbReference type="FunFam" id="1.10.10.60:FF:000141">
    <property type="entry name" value="TetR family transcriptional regulator"/>
    <property type="match status" value="1"/>
</dbReference>
<evidence type="ECO:0000313" key="6">
    <source>
        <dbReference type="EMBL" id="RKT57390.1"/>
    </source>
</evidence>